<dbReference type="HOGENOM" id="CLU_2791564_0_0_10"/>
<gene>
    <name evidence="2" type="ordered locus">SRM_00688</name>
</gene>
<reference evidence="2 3" key="1">
    <citation type="journal article" date="2010" name="ISME J.">
        <title>Fine-scale evolution: genomic, phenotypic and ecological differentiation in two coexisting Salinibacter ruber strains.</title>
        <authorList>
            <person name="Pena A."/>
            <person name="Teeling H."/>
            <person name="Huerta-Cepas J."/>
            <person name="Santos F."/>
            <person name="Yarza P."/>
            <person name="Brito-Echeverria J."/>
            <person name="Lucio M."/>
            <person name="Schmitt-Kopplin P."/>
            <person name="Meseguer I."/>
            <person name="Schenowitz C."/>
            <person name="Dossat C."/>
            <person name="Barbe V."/>
            <person name="Dopazo J."/>
            <person name="Rossello-Mora R."/>
            <person name="Schuler M."/>
            <person name="Glockner F.O."/>
            <person name="Amann R."/>
            <person name="Gabaldon T."/>
            <person name="Anton J."/>
        </authorList>
    </citation>
    <scope>NUCLEOTIDE SEQUENCE [LARGE SCALE GENOMIC DNA]</scope>
    <source>
        <strain evidence="2 3">M8</strain>
    </source>
</reference>
<evidence type="ECO:0000313" key="3">
    <source>
        <dbReference type="Proteomes" id="UP000000933"/>
    </source>
</evidence>
<sequence>MGLRKKGRPEGLPLCLGGKKVPLGATLPDIRWAEHKVADWSVARHEQMRHEPEKIAVSTEKIPSQRPK</sequence>
<dbReference type="Proteomes" id="UP000000933">
    <property type="component" value="Chromosome"/>
</dbReference>
<dbReference type="EMBL" id="FP565814">
    <property type="protein sequence ID" value="CBH23609.1"/>
    <property type="molecule type" value="Genomic_DNA"/>
</dbReference>
<feature type="compositionally biased region" description="Basic and acidic residues" evidence="1">
    <location>
        <begin position="45"/>
        <end position="54"/>
    </location>
</feature>
<accession>D5H6F4</accession>
<proteinExistence type="predicted"/>
<evidence type="ECO:0000256" key="1">
    <source>
        <dbReference type="SAM" id="MobiDB-lite"/>
    </source>
</evidence>
<dbReference type="AlphaFoldDB" id="D5H6F4"/>
<name>D5H6F4_SALRM</name>
<protein>
    <submittedName>
        <fullName evidence="2">Uncharacterized protein</fullName>
    </submittedName>
</protein>
<dbReference type="KEGG" id="srm:SRM_00688"/>
<evidence type="ECO:0000313" key="2">
    <source>
        <dbReference type="EMBL" id="CBH23609.1"/>
    </source>
</evidence>
<reference evidence="3" key="2">
    <citation type="submission" date="2010-04" db="EMBL/GenBank/DDBJ databases">
        <title>Genome sequence of Salinibacter ruber M8.</title>
        <authorList>
            <consortium name="Genoscope"/>
        </authorList>
    </citation>
    <scope>NUCLEOTIDE SEQUENCE [LARGE SCALE GENOMIC DNA]</scope>
    <source>
        <strain evidence="3">M8</strain>
    </source>
</reference>
<feature type="region of interest" description="Disordered" evidence="1">
    <location>
        <begin position="45"/>
        <end position="68"/>
    </location>
</feature>
<organism evidence="2 3">
    <name type="scientific">Salinibacter ruber (strain M8)</name>
    <dbReference type="NCBI Taxonomy" id="761659"/>
    <lineage>
        <taxon>Bacteria</taxon>
        <taxon>Pseudomonadati</taxon>
        <taxon>Rhodothermota</taxon>
        <taxon>Rhodothermia</taxon>
        <taxon>Rhodothermales</taxon>
        <taxon>Salinibacteraceae</taxon>
        <taxon>Salinibacter</taxon>
    </lineage>
</organism>